<comment type="caution">
    <text evidence="1">The sequence shown here is derived from an EMBL/GenBank/DDBJ whole genome shotgun (WGS) entry which is preliminary data.</text>
</comment>
<dbReference type="EMBL" id="BART01009554">
    <property type="protein sequence ID" value="GAG77895.1"/>
    <property type="molecule type" value="Genomic_DNA"/>
</dbReference>
<name>X1A6U4_9ZZZZ</name>
<protein>
    <submittedName>
        <fullName evidence="1">Uncharacterized protein</fullName>
    </submittedName>
</protein>
<feature type="non-terminal residue" evidence="1">
    <location>
        <position position="122"/>
    </location>
</feature>
<dbReference type="AlphaFoldDB" id="X1A6U4"/>
<reference evidence="1" key="1">
    <citation type="journal article" date="2014" name="Front. Microbiol.">
        <title>High frequency of phylogenetically diverse reductive dehalogenase-homologous genes in deep subseafloor sedimentary metagenomes.</title>
        <authorList>
            <person name="Kawai M."/>
            <person name="Futagami T."/>
            <person name="Toyoda A."/>
            <person name="Takaki Y."/>
            <person name="Nishi S."/>
            <person name="Hori S."/>
            <person name="Arai W."/>
            <person name="Tsubouchi T."/>
            <person name="Morono Y."/>
            <person name="Uchiyama I."/>
            <person name="Ito T."/>
            <person name="Fujiyama A."/>
            <person name="Inagaki F."/>
            <person name="Takami H."/>
        </authorList>
    </citation>
    <scope>NUCLEOTIDE SEQUENCE</scope>
    <source>
        <strain evidence="1">Expedition CK06-06</strain>
    </source>
</reference>
<sequence length="122" mass="13094">MALRFAAQLYLDITFCDGLSADSNSYRYADKVGVLEFDTAAKLAVVEQDIDIVIEQLLIDFFGGLGDLFLVLINAGNQNLKWSNTDGENDAVIVVADFDGGGKDSVDADAVTAHNAGLFISR</sequence>
<organism evidence="1">
    <name type="scientific">marine sediment metagenome</name>
    <dbReference type="NCBI Taxonomy" id="412755"/>
    <lineage>
        <taxon>unclassified sequences</taxon>
        <taxon>metagenomes</taxon>
        <taxon>ecological metagenomes</taxon>
    </lineage>
</organism>
<evidence type="ECO:0000313" key="1">
    <source>
        <dbReference type="EMBL" id="GAG77895.1"/>
    </source>
</evidence>
<proteinExistence type="predicted"/>
<gene>
    <name evidence="1" type="ORF">S01H4_21133</name>
</gene>
<accession>X1A6U4</accession>